<dbReference type="AlphaFoldDB" id="U9TC19"/>
<gene>
    <name evidence="1" type="ORF">GLOINDRAFT_99610</name>
</gene>
<evidence type="ECO:0000313" key="1">
    <source>
        <dbReference type="EMBL" id="ESA05714.1"/>
    </source>
</evidence>
<sequence>MGEGLGEELVVYNKKVNRIELRDHEIIAKPIIFICPSFSPIVTQSRIKEKSSKILNLENAPQVRGLVSILIIFHLASIIETKSDILLADVMFKSSNFFSTEITKRIFKLHFKLVAVHFKCRGYFPLLPVKK</sequence>
<proteinExistence type="predicted"/>
<protein>
    <submittedName>
        <fullName evidence="1">Uncharacterized protein</fullName>
    </submittedName>
</protein>
<reference evidence="1" key="1">
    <citation type="submission" date="2013-07" db="EMBL/GenBank/DDBJ databases">
        <title>The genome of an arbuscular mycorrhizal fungus provides insights into the evolution of the oldest plant symbiosis.</title>
        <authorList>
            <consortium name="DOE Joint Genome Institute"/>
            <person name="Tisserant E."/>
            <person name="Malbreil M."/>
            <person name="Kuo A."/>
            <person name="Kohler A."/>
            <person name="Symeonidi A."/>
            <person name="Balestrini R."/>
            <person name="Charron P."/>
            <person name="Duensing N."/>
            <person name="Frei-dit-Frey N."/>
            <person name="Gianinazzi-Pearson V."/>
            <person name="Gilbert B."/>
            <person name="Handa Y."/>
            <person name="Hijri M."/>
            <person name="Kaul R."/>
            <person name="Kawaguchi M."/>
            <person name="Krajinski F."/>
            <person name="Lammers P."/>
            <person name="Lapierre D."/>
            <person name="Masclaux F.G."/>
            <person name="Murat C."/>
            <person name="Morin E."/>
            <person name="Ndikumana S."/>
            <person name="Pagni M."/>
            <person name="Petitpierre D."/>
            <person name="Requena N."/>
            <person name="Rosikiewicz P."/>
            <person name="Riley R."/>
            <person name="Saito K."/>
            <person name="San Clemente H."/>
            <person name="Shapiro H."/>
            <person name="van Tuinen D."/>
            <person name="Becard G."/>
            <person name="Bonfante P."/>
            <person name="Paszkowski U."/>
            <person name="Shachar-Hill Y."/>
            <person name="Young J.P."/>
            <person name="Sanders I.R."/>
            <person name="Henrissat B."/>
            <person name="Rensing S.A."/>
            <person name="Grigoriev I.V."/>
            <person name="Corradi N."/>
            <person name="Roux C."/>
            <person name="Martin F."/>
        </authorList>
    </citation>
    <scope>NUCLEOTIDE SEQUENCE</scope>
    <source>
        <strain evidence="1">DAOM 197198</strain>
    </source>
</reference>
<accession>U9TC19</accession>
<name>U9TC19_RHIID</name>
<organism evidence="1">
    <name type="scientific">Rhizophagus irregularis (strain DAOM 181602 / DAOM 197198 / MUCL 43194)</name>
    <name type="common">Arbuscular mycorrhizal fungus</name>
    <name type="synonym">Glomus intraradices</name>
    <dbReference type="NCBI Taxonomy" id="747089"/>
    <lineage>
        <taxon>Eukaryota</taxon>
        <taxon>Fungi</taxon>
        <taxon>Fungi incertae sedis</taxon>
        <taxon>Mucoromycota</taxon>
        <taxon>Glomeromycotina</taxon>
        <taxon>Glomeromycetes</taxon>
        <taxon>Glomerales</taxon>
        <taxon>Glomeraceae</taxon>
        <taxon>Rhizophagus</taxon>
    </lineage>
</organism>
<dbReference type="EMBL" id="KI292644">
    <property type="protein sequence ID" value="ESA05714.1"/>
    <property type="molecule type" value="Genomic_DNA"/>
</dbReference>
<dbReference type="HOGENOM" id="CLU_1928704_0_0_1"/>